<dbReference type="InterPro" id="IPR055087">
    <property type="entry name" value="GldL-like_N"/>
</dbReference>
<evidence type="ECO:0000313" key="3">
    <source>
        <dbReference type="EMBL" id="MBB3186934.1"/>
    </source>
</evidence>
<comment type="caution">
    <text evidence="3">The sequence shown here is derived from an EMBL/GenBank/DDBJ whole genome shotgun (WGS) entry which is preliminary data.</text>
</comment>
<dbReference type="NCBIfam" id="TIGR03513">
    <property type="entry name" value="GldL_gliding"/>
    <property type="match status" value="1"/>
</dbReference>
<feature type="domain" description="Gliding motility protein GldL-like N-terminal" evidence="2">
    <location>
        <begin position="19"/>
        <end position="79"/>
    </location>
</feature>
<evidence type="ECO:0000259" key="2">
    <source>
        <dbReference type="Pfam" id="PF22827"/>
    </source>
</evidence>
<protein>
    <submittedName>
        <fullName evidence="3">Gliding motility-associated protein GldL</fullName>
    </submittedName>
</protein>
<dbReference type="RefSeq" id="WP_183412765.1">
    <property type="nucleotide sequence ID" value="NZ_JACHYB010000001.1"/>
</dbReference>
<feature type="coiled-coil region" evidence="1">
    <location>
        <begin position="105"/>
        <end position="132"/>
    </location>
</feature>
<keyword evidence="4" id="KW-1185">Reference proteome</keyword>
<dbReference type="AlphaFoldDB" id="A0A7W5H1T2"/>
<proteinExistence type="predicted"/>
<evidence type="ECO:0000313" key="4">
    <source>
        <dbReference type="Proteomes" id="UP000544222"/>
    </source>
</evidence>
<evidence type="ECO:0000256" key="1">
    <source>
        <dbReference type="SAM" id="Coils"/>
    </source>
</evidence>
<name>A0A7W5H1T2_9PORP</name>
<keyword evidence="1" id="KW-0175">Coiled coil</keyword>
<sequence>MGLLHFIETEEGKKITAKIYGFGASVVLIGALFKIQHFPGAGWLLGIGMGTEAFLFALSGLEHPPREFDWSKVFPHFNESGHTPIESGGSGIGAHRQPITTVASNVLDEEQIKRLQTSIKNLSETAHQLTNIASAGEITTTYVQSIQSAAVATKEYAHSQQVLTEVAQNILQSYKTTEEQMGTTADQTKRFATNVSAINNHLSSINTQYELHLQAVLESNSSLSQYVSSYKLVNSNMENVQQNAAIALKATEDYVSETTKLSHRVGELNDIYGNMLSALSIKS</sequence>
<accession>A0A7W5H1T2</accession>
<dbReference type="Proteomes" id="UP000544222">
    <property type="component" value="Unassembled WGS sequence"/>
</dbReference>
<reference evidence="3 4" key="1">
    <citation type="submission" date="2020-08" db="EMBL/GenBank/DDBJ databases">
        <title>Genomic Encyclopedia of Type Strains, Phase IV (KMG-IV): sequencing the most valuable type-strain genomes for metagenomic binning, comparative biology and taxonomic classification.</title>
        <authorList>
            <person name="Goeker M."/>
        </authorList>
    </citation>
    <scope>NUCLEOTIDE SEQUENCE [LARGE SCALE GENOMIC DNA]</scope>
    <source>
        <strain evidence="3 4">DSM 27471</strain>
    </source>
</reference>
<dbReference type="EMBL" id="JACHYB010000001">
    <property type="protein sequence ID" value="MBB3186934.1"/>
    <property type="molecule type" value="Genomic_DNA"/>
</dbReference>
<gene>
    <name evidence="3" type="ORF">FHX64_001097</name>
</gene>
<dbReference type="Pfam" id="PF22827">
    <property type="entry name" value="GldL_N"/>
    <property type="match status" value="1"/>
</dbReference>
<organism evidence="3 4">
    <name type="scientific">Microbacter margulisiae</name>
    <dbReference type="NCBI Taxonomy" id="1350067"/>
    <lineage>
        <taxon>Bacteria</taxon>
        <taxon>Pseudomonadati</taxon>
        <taxon>Bacteroidota</taxon>
        <taxon>Bacteroidia</taxon>
        <taxon>Bacteroidales</taxon>
        <taxon>Porphyromonadaceae</taxon>
        <taxon>Microbacter</taxon>
    </lineage>
</organism>
<dbReference type="InterPro" id="IPR019852">
    <property type="entry name" value="Motility-assoc_prot_GldL"/>
</dbReference>